<proteinExistence type="predicted"/>
<organism evidence="2 3">
    <name type="scientific">Pseudomonas simiae</name>
    <dbReference type="NCBI Taxonomy" id="321846"/>
    <lineage>
        <taxon>Bacteria</taxon>
        <taxon>Pseudomonadati</taxon>
        <taxon>Pseudomonadota</taxon>
        <taxon>Gammaproteobacteria</taxon>
        <taxon>Pseudomonadales</taxon>
        <taxon>Pseudomonadaceae</taxon>
        <taxon>Pseudomonas</taxon>
    </lineage>
</organism>
<comment type="caution">
    <text evidence="2">The sequence shown here is derived from an EMBL/GenBank/DDBJ whole genome shotgun (WGS) entry which is preliminary data.</text>
</comment>
<protein>
    <submittedName>
        <fullName evidence="2">Uncharacterized protein</fullName>
    </submittedName>
</protein>
<feature type="compositionally biased region" description="Polar residues" evidence="1">
    <location>
        <begin position="25"/>
        <end position="36"/>
    </location>
</feature>
<gene>
    <name evidence="2" type="ORF">GIW13_06300</name>
</gene>
<name>A0ABS9G2U8_9PSED</name>
<sequence length="53" mass="5896">MKKQTLRGATTMHEIPNLPFPSLHPTEQPTPQQASDKQPEAKEAKPVDSKSQD</sequence>
<dbReference type="Proteomes" id="UP000814078">
    <property type="component" value="Unassembled WGS sequence"/>
</dbReference>
<feature type="compositionally biased region" description="Basic and acidic residues" evidence="1">
    <location>
        <begin position="37"/>
        <end position="53"/>
    </location>
</feature>
<accession>A0ABS9G2U8</accession>
<reference evidence="2 3" key="1">
    <citation type="submission" date="2019-11" db="EMBL/GenBank/DDBJ databases">
        <title>Epiphytic Pseudomonas syringae from cherry orchards.</title>
        <authorList>
            <person name="Hulin M.T."/>
        </authorList>
    </citation>
    <scope>NUCLEOTIDE SEQUENCE [LARGE SCALE GENOMIC DNA]</scope>
    <source>
        <strain evidence="2 3">PA-5-11C</strain>
    </source>
</reference>
<evidence type="ECO:0000313" key="2">
    <source>
        <dbReference type="EMBL" id="MCF5317896.1"/>
    </source>
</evidence>
<evidence type="ECO:0000256" key="1">
    <source>
        <dbReference type="SAM" id="MobiDB-lite"/>
    </source>
</evidence>
<feature type="region of interest" description="Disordered" evidence="1">
    <location>
        <begin position="1"/>
        <end position="53"/>
    </location>
</feature>
<keyword evidence="3" id="KW-1185">Reference proteome</keyword>
<dbReference type="EMBL" id="WKCM01000007">
    <property type="protein sequence ID" value="MCF5317896.1"/>
    <property type="molecule type" value="Genomic_DNA"/>
</dbReference>
<evidence type="ECO:0000313" key="3">
    <source>
        <dbReference type="Proteomes" id="UP000814078"/>
    </source>
</evidence>